<dbReference type="AlphaFoldDB" id="A0A8C4SVB2"/>
<feature type="transmembrane region" description="Helical" evidence="6">
    <location>
        <begin position="147"/>
        <end position="167"/>
    </location>
</feature>
<evidence type="ECO:0000256" key="3">
    <source>
        <dbReference type="ARBA" id="ARBA00022692"/>
    </source>
</evidence>
<evidence type="ECO:0000256" key="5">
    <source>
        <dbReference type="ARBA" id="ARBA00023136"/>
    </source>
</evidence>
<feature type="transmembrane region" description="Helical" evidence="6">
    <location>
        <begin position="78"/>
        <end position="97"/>
    </location>
</feature>
<keyword evidence="3 6" id="KW-0812">Transmembrane</keyword>
<reference evidence="7" key="1">
    <citation type="submission" date="2021-06" db="EMBL/GenBank/DDBJ databases">
        <authorList>
            <consortium name="Wellcome Sanger Institute Data Sharing"/>
        </authorList>
    </citation>
    <scope>NUCLEOTIDE SEQUENCE [LARGE SCALE GENOMIC DNA]</scope>
</reference>
<feature type="transmembrane region" description="Helical" evidence="6">
    <location>
        <begin position="405"/>
        <end position="426"/>
    </location>
</feature>
<feature type="transmembrane region" description="Helical" evidence="6">
    <location>
        <begin position="597"/>
        <end position="616"/>
    </location>
</feature>
<keyword evidence="5 6" id="KW-0472">Membrane</keyword>
<reference evidence="7" key="3">
    <citation type="submission" date="2025-09" db="UniProtKB">
        <authorList>
            <consortium name="Ensembl"/>
        </authorList>
    </citation>
    <scope>IDENTIFICATION</scope>
</reference>
<feature type="transmembrane region" description="Helical" evidence="6">
    <location>
        <begin position="694"/>
        <end position="714"/>
    </location>
</feature>
<feature type="transmembrane region" description="Helical" evidence="6">
    <location>
        <begin position="568"/>
        <end position="591"/>
    </location>
</feature>
<evidence type="ECO:0000256" key="6">
    <source>
        <dbReference type="SAM" id="Phobius"/>
    </source>
</evidence>
<keyword evidence="8" id="KW-1185">Reference proteome</keyword>
<feature type="transmembrane region" description="Helical" evidence="6">
    <location>
        <begin position="202"/>
        <end position="219"/>
    </location>
</feature>
<reference evidence="7" key="2">
    <citation type="submission" date="2025-08" db="UniProtKB">
        <authorList>
            <consortium name="Ensembl"/>
        </authorList>
    </citation>
    <scope>IDENTIFICATION</scope>
</reference>
<feature type="transmembrane region" description="Helical" evidence="6">
    <location>
        <begin position="760"/>
        <end position="781"/>
    </location>
</feature>
<comment type="subcellular location">
    <subcellularLocation>
        <location evidence="1">Membrane</location>
        <topology evidence="1">Multi-pass membrane protein</topology>
    </subcellularLocation>
</comment>
<organism evidence="7 8">
    <name type="scientific">Erpetoichthys calabaricus</name>
    <name type="common">Rope fish</name>
    <name type="synonym">Calamoichthys calabaricus</name>
    <dbReference type="NCBI Taxonomy" id="27687"/>
    <lineage>
        <taxon>Eukaryota</taxon>
        <taxon>Metazoa</taxon>
        <taxon>Chordata</taxon>
        <taxon>Craniata</taxon>
        <taxon>Vertebrata</taxon>
        <taxon>Euteleostomi</taxon>
        <taxon>Actinopterygii</taxon>
        <taxon>Polypteriformes</taxon>
        <taxon>Polypteridae</taxon>
        <taxon>Erpetoichthys</taxon>
    </lineage>
</organism>
<protein>
    <recommendedName>
        <fullName evidence="9">Transmembrane protein 245</fullName>
    </recommendedName>
</protein>
<name>A0A8C4SVB2_ERPCA</name>
<evidence type="ECO:0000313" key="7">
    <source>
        <dbReference type="Ensembl" id="ENSECRP00000021896.1"/>
    </source>
</evidence>
<dbReference type="Ensembl" id="ENSECRT00000022367.1">
    <property type="protein sequence ID" value="ENSECRP00000021896.1"/>
    <property type="gene ID" value="ENSECRG00000014648.1"/>
</dbReference>
<dbReference type="GO" id="GO:0016020">
    <property type="term" value="C:membrane"/>
    <property type="evidence" value="ECO:0007669"/>
    <property type="project" value="UniProtKB-SubCell"/>
</dbReference>
<evidence type="ECO:0008006" key="9">
    <source>
        <dbReference type="Google" id="ProtNLM"/>
    </source>
</evidence>
<dbReference type="Pfam" id="PF01594">
    <property type="entry name" value="AI-2E_transport"/>
    <property type="match status" value="1"/>
</dbReference>
<feature type="transmembrane region" description="Helical" evidence="6">
    <location>
        <begin position="668"/>
        <end position="688"/>
    </location>
</feature>
<feature type="transmembrane region" description="Helical" evidence="6">
    <location>
        <begin position="109"/>
        <end position="127"/>
    </location>
</feature>
<evidence type="ECO:0000313" key="8">
    <source>
        <dbReference type="Proteomes" id="UP000694620"/>
    </source>
</evidence>
<dbReference type="InterPro" id="IPR002549">
    <property type="entry name" value="AI-2E-like"/>
</dbReference>
<sequence length="810" mass="90705">MERPLSEVSPRTLSVNPVPVPLKFDKNIKQAFYNIGALIFVAFLRPLLWAVLCGTFLHPFKHTLALAVRRWLASLRGTGTPIVLGTLLLPICFINRGVESLGEVVLRRLNLLLLMGASLPLAWAIYYGGNVIRVQELLKYTCDAINSTLECFGMVWVCTLVVGYVLAISFKWTPSTQHYLRAISVPVWTVLLLYLASVTGSWRIPIFILVVSLMIVGAFQERKRANGVGEVNALKNRLKNSGFRSVFYQLEHPYLKRTFFYIPGSPRTYPSSLASSSLSSSSSRSRPEFYLSLQKKSTSDIYFVVLVWAIITVQMWLNLWLLQLLPVPVAVWSFKKLFLHLGLTSFTKSTLVSLWADMQEFVKERQDGLVPGPIKGLWYFLIKADTKVICMSLQIIGWLEKSVDKLISIFIIFLLVMGTLLLALLLTAKVHEESMHIIEVTSNLINDTVSNHPEWANLLPEAQVVQNALNSAASNVHQYGRELISQKLHTALGEKVNSTAVIEKQVLELWDRLYHSWFVKNFTHSARHRGKKEVQRQYSWLGDILDWQDIGSFVHENIEMFLSILESLWIIMSRNISLLFTTVTTLLTVLFHSGTALLNFALSMVIFLNTLFYLLSSSGEYYEPVKWVISLTPLSQPGPSSNIVGKAVEEAIRGVFDASLKMAGFYGLYTWLTHTVFGINIVFIPAALASILGVVPFLGTYWAALPAVLDLWFVQEQNVKAMLLLVCHLLPTYVVDTAIYSDISGGGHPYLTGLAVAGGAYYLGFEGAIIGPILLCILVVASNIYSAMLMSPSNVQTPPRQATWPTQAER</sequence>
<proteinExistence type="inferred from homology"/>
<feature type="transmembrane region" description="Helical" evidence="6">
    <location>
        <begin position="31"/>
        <end position="58"/>
    </location>
</feature>
<dbReference type="PANTHER" id="PTHR21716">
    <property type="entry name" value="TRANSMEMBRANE PROTEIN"/>
    <property type="match status" value="1"/>
</dbReference>
<feature type="transmembrane region" description="Helical" evidence="6">
    <location>
        <begin position="377"/>
        <end position="399"/>
    </location>
</feature>
<comment type="similarity">
    <text evidence="2">Belongs to the autoinducer-2 exporter (AI-2E) (TC 2.A.86) family.</text>
</comment>
<feature type="transmembrane region" description="Helical" evidence="6">
    <location>
        <begin position="301"/>
        <end position="325"/>
    </location>
</feature>
<evidence type="ECO:0000256" key="2">
    <source>
        <dbReference type="ARBA" id="ARBA00009773"/>
    </source>
</evidence>
<dbReference type="GeneTree" id="ENSGT00390000001667"/>
<evidence type="ECO:0000256" key="1">
    <source>
        <dbReference type="ARBA" id="ARBA00004141"/>
    </source>
</evidence>
<evidence type="ECO:0000256" key="4">
    <source>
        <dbReference type="ARBA" id="ARBA00022989"/>
    </source>
</evidence>
<dbReference type="Proteomes" id="UP000694620">
    <property type="component" value="Chromosome 13"/>
</dbReference>
<dbReference type="PANTHER" id="PTHR21716:SF4">
    <property type="entry name" value="TRANSMEMBRANE PROTEIN 245"/>
    <property type="match status" value="1"/>
</dbReference>
<keyword evidence="4 6" id="KW-1133">Transmembrane helix</keyword>
<accession>A0A8C4SVB2</accession>